<evidence type="ECO:0000313" key="3">
    <source>
        <dbReference type="EMBL" id="MBR0656996.1"/>
    </source>
</evidence>
<dbReference type="AlphaFoldDB" id="A0AAF1KMZ7"/>
<dbReference type="PANTHER" id="PTHR30336">
    <property type="entry name" value="INNER MEMBRANE PROTEIN, PROBABLE PERMEASE"/>
    <property type="match status" value="1"/>
</dbReference>
<keyword evidence="1" id="KW-1133">Transmembrane helix</keyword>
<dbReference type="Proteomes" id="UP001196068">
    <property type="component" value="Unassembled WGS sequence"/>
</dbReference>
<comment type="caution">
    <text evidence="3">The sequence shown here is derived from an EMBL/GenBank/DDBJ whole genome shotgun (WGS) entry which is preliminary data.</text>
</comment>
<gene>
    <name evidence="3" type="ORF">GXW79_18110</name>
</gene>
<evidence type="ECO:0000259" key="2">
    <source>
        <dbReference type="Pfam" id="PF02698"/>
    </source>
</evidence>
<evidence type="ECO:0000313" key="4">
    <source>
        <dbReference type="Proteomes" id="UP001196068"/>
    </source>
</evidence>
<dbReference type="Pfam" id="PF02698">
    <property type="entry name" value="DUF218"/>
    <property type="match status" value="1"/>
</dbReference>
<dbReference type="InterPro" id="IPR051599">
    <property type="entry name" value="Cell_Envelope_Assoc"/>
</dbReference>
<dbReference type="Gene3D" id="3.40.50.620">
    <property type="entry name" value="HUPs"/>
    <property type="match status" value="1"/>
</dbReference>
<dbReference type="PANTHER" id="PTHR30336:SF20">
    <property type="entry name" value="DUF218 DOMAIN-CONTAINING PROTEIN"/>
    <property type="match status" value="1"/>
</dbReference>
<organism evidence="3 4">
    <name type="scientific">Plastoroseomonas arctica</name>
    <dbReference type="NCBI Taxonomy" id="1509237"/>
    <lineage>
        <taxon>Bacteria</taxon>
        <taxon>Pseudomonadati</taxon>
        <taxon>Pseudomonadota</taxon>
        <taxon>Alphaproteobacteria</taxon>
        <taxon>Acetobacterales</taxon>
        <taxon>Acetobacteraceae</taxon>
        <taxon>Plastoroseomonas</taxon>
    </lineage>
</organism>
<dbReference type="CDD" id="cd06259">
    <property type="entry name" value="YdcF-like"/>
    <property type="match status" value="1"/>
</dbReference>
<keyword evidence="1" id="KW-0472">Membrane</keyword>
<dbReference type="InterPro" id="IPR003848">
    <property type="entry name" value="DUF218"/>
</dbReference>
<protein>
    <submittedName>
        <fullName evidence="3">YdcF family protein</fullName>
    </submittedName>
</protein>
<evidence type="ECO:0000256" key="1">
    <source>
        <dbReference type="SAM" id="Phobius"/>
    </source>
</evidence>
<dbReference type="InterPro" id="IPR014729">
    <property type="entry name" value="Rossmann-like_a/b/a_fold"/>
</dbReference>
<reference evidence="3" key="1">
    <citation type="submission" date="2020-01" db="EMBL/GenBank/DDBJ databases">
        <authorList>
            <person name="Rat A."/>
        </authorList>
    </citation>
    <scope>NUCLEOTIDE SEQUENCE</scope>
    <source>
        <strain evidence="3">LMG 28251</strain>
    </source>
</reference>
<feature type="transmembrane region" description="Helical" evidence="1">
    <location>
        <begin position="12"/>
        <end position="34"/>
    </location>
</feature>
<dbReference type="GO" id="GO:0005886">
    <property type="term" value="C:plasma membrane"/>
    <property type="evidence" value="ECO:0007669"/>
    <property type="project" value="TreeGrafter"/>
</dbReference>
<keyword evidence="1" id="KW-0812">Transmembrane</keyword>
<feature type="domain" description="DUF218" evidence="2">
    <location>
        <begin position="55"/>
        <end position="182"/>
    </location>
</feature>
<proteinExistence type="predicted"/>
<name>A0AAF1KMZ7_9PROT</name>
<accession>A0AAF1KMZ7</accession>
<reference evidence="3" key="2">
    <citation type="journal article" date="2021" name="Syst. Appl. Microbiol.">
        <title>Roseomonas hellenica sp. nov., isolated from roots of wild-growing Alkanna tinctoria.</title>
        <authorList>
            <person name="Rat A."/>
            <person name="Naranjo H.D."/>
            <person name="Lebbe L."/>
            <person name="Cnockaert M."/>
            <person name="Krigas N."/>
            <person name="Grigoriadou K."/>
            <person name="Maloupa E."/>
            <person name="Willems A."/>
        </authorList>
    </citation>
    <scope>NUCLEOTIDE SEQUENCE</scope>
    <source>
        <strain evidence="3">LMG 28251</strain>
    </source>
</reference>
<sequence length="216" mass="23015">MRRQPFLGPDGAFTALLSLLVVLGSLGVTLLLVFTQVRRVARASPVTGQGARALVLGFRLTGGAPCAVYQARLLRAARLAADDPRMVLVLLGGVTDGNTVSEAAAGRDFLSAHGVATSRVVVEEASRHTLENLRAYREGFAPAPTPDLLVTSRAHLARGLAMAEGLGLRLVPCAAEDAPRVPFVALLREAVLLHWYQVGSVFAHATNNRHMLARIR</sequence>
<keyword evidence="4" id="KW-1185">Reference proteome</keyword>
<dbReference type="RefSeq" id="WP_211875859.1">
    <property type="nucleotide sequence ID" value="NZ_JAAEDH010000024.1"/>
</dbReference>
<dbReference type="EMBL" id="JAAEDH010000024">
    <property type="protein sequence ID" value="MBR0656996.1"/>
    <property type="molecule type" value="Genomic_DNA"/>
</dbReference>